<keyword evidence="1" id="KW-0812">Transmembrane</keyword>
<evidence type="ECO:0000313" key="4">
    <source>
        <dbReference type="Proteomes" id="UP001501729"/>
    </source>
</evidence>
<dbReference type="Pfam" id="PF03703">
    <property type="entry name" value="bPH_2"/>
    <property type="match status" value="1"/>
</dbReference>
<evidence type="ECO:0000259" key="2">
    <source>
        <dbReference type="Pfam" id="PF03703"/>
    </source>
</evidence>
<keyword evidence="1" id="KW-0472">Membrane</keyword>
<dbReference type="PANTHER" id="PTHR37938:SF1">
    <property type="entry name" value="BLL0215 PROTEIN"/>
    <property type="match status" value="1"/>
</dbReference>
<dbReference type="AlphaFoldDB" id="A0AAV3UK07"/>
<organism evidence="3 4">
    <name type="scientific">Haladaptatus pallidirubidus</name>
    <dbReference type="NCBI Taxonomy" id="1008152"/>
    <lineage>
        <taxon>Archaea</taxon>
        <taxon>Methanobacteriati</taxon>
        <taxon>Methanobacteriota</taxon>
        <taxon>Stenosarchaea group</taxon>
        <taxon>Halobacteria</taxon>
        <taxon>Halobacteriales</taxon>
        <taxon>Haladaptataceae</taxon>
        <taxon>Haladaptatus</taxon>
    </lineage>
</organism>
<evidence type="ECO:0000313" key="3">
    <source>
        <dbReference type="EMBL" id="GAA5054665.1"/>
    </source>
</evidence>
<protein>
    <recommendedName>
        <fullName evidence="2">YdbS-like PH domain-containing protein</fullName>
    </recommendedName>
</protein>
<proteinExistence type="predicted"/>
<reference evidence="3 4" key="1">
    <citation type="journal article" date="2019" name="Int. J. Syst. Evol. Microbiol.">
        <title>The Global Catalogue of Microorganisms (GCM) 10K type strain sequencing project: providing services to taxonomists for standard genome sequencing and annotation.</title>
        <authorList>
            <consortium name="The Broad Institute Genomics Platform"/>
            <consortium name="The Broad Institute Genome Sequencing Center for Infectious Disease"/>
            <person name="Wu L."/>
            <person name="Ma J."/>
        </authorList>
    </citation>
    <scope>NUCLEOTIDE SEQUENCE [LARGE SCALE GENOMIC DNA]</scope>
    <source>
        <strain evidence="3 4">JCM 17504</strain>
    </source>
</reference>
<feature type="transmembrane region" description="Helical" evidence="1">
    <location>
        <begin position="26"/>
        <end position="45"/>
    </location>
</feature>
<keyword evidence="4" id="KW-1185">Reference proteome</keyword>
<sequence length="184" mass="20354">MNGTDWLVLDANEEIRWQGRPRLMSALPALLIGLFLVVGSIAVAVTAGEPIAFLLFPLGITLPVLSYLTISNTRFVVTDRALYRKTGILSRNVRQLSINRVQNSRFRQGIRGTMFDYGTVGIEVAGGGGLRFQNIESPRDVRATIDRQATTASIPGTLAQWNEVLEEVRALRFAIEGGRGRNRR</sequence>
<dbReference type="Proteomes" id="UP001501729">
    <property type="component" value="Unassembled WGS sequence"/>
</dbReference>
<accession>A0AAV3UK07</accession>
<feature type="transmembrane region" description="Helical" evidence="1">
    <location>
        <begin position="51"/>
        <end position="70"/>
    </location>
</feature>
<gene>
    <name evidence="3" type="ORF">GCM10025751_33450</name>
</gene>
<dbReference type="InterPro" id="IPR005182">
    <property type="entry name" value="YdbS-like_PH"/>
</dbReference>
<keyword evidence="1" id="KW-1133">Transmembrane helix</keyword>
<feature type="domain" description="YdbS-like PH" evidence="2">
    <location>
        <begin position="72"/>
        <end position="145"/>
    </location>
</feature>
<name>A0AAV3UK07_9EURY</name>
<evidence type="ECO:0000256" key="1">
    <source>
        <dbReference type="SAM" id="Phobius"/>
    </source>
</evidence>
<dbReference type="PANTHER" id="PTHR37938">
    <property type="entry name" value="BLL0215 PROTEIN"/>
    <property type="match status" value="1"/>
</dbReference>
<dbReference type="EMBL" id="BAABKX010000014">
    <property type="protein sequence ID" value="GAA5054665.1"/>
    <property type="molecule type" value="Genomic_DNA"/>
</dbReference>
<comment type="caution">
    <text evidence="3">The sequence shown here is derived from an EMBL/GenBank/DDBJ whole genome shotgun (WGS) entry which is preliminary data.</text>
</comment>